<evidence type="ECO:0000259" key="3">
    <source>
        <dbReference type="PROSITE" id="PS51272"/>
    </source>
</evidence>
<keyword evidence="2" id="KW-0732">Signal</keyword>
<keyword evidence="1" id="KW-0677">Repeat</keyword>
<dbReference type="STRING" id="1123282.SAMN02745823_03246"/>
<reference evidence="4 5" key="1">
    <citation type="submission" date="2016-11" db="EMBL/GenBank/DDBJ databases">
        <authorList>
            <person name="Jaros S."/>
            <person name="Januszkiewicz K."/>
            <person name="Wedrychowicz H."/>
        </authorList>
    </citation>
    <scope>NUCLEOTIDE SEQUENCE [LARGE SCALE GENOMIC DNA]</scope>
    <source>
        <strain evidence="4 5">DSM 10068</strain>
    </source>
</reference>
<evidence type="ECO:0000256" key="2">
    <source>
        <dbReference type="SAM" id="SignalP"/>
    </source>
</evidence>
<sequence length="368" mass="37828">MKRFVAGALVFMLLLFMTTAYGAAPGSSADPLISLSYINNTFLPATESEAKTLAANAIGGLYDDAGKTLKSAYDGYLAQLGGLSGYKLAAAFTPISLPAGATATLVTGSTLMLTSGAASVTVKSGTVINISTGAEVKSGAALALSQKYFCAEDTTAVFTATAAAVAQVDGYYTTTGSVIASSLPFLDVGSGDWYFSAVSYVTGKSLFTGTSQITFSPETSMTRGMFVTVLHRLAGKPAVSGASVFADAADTTQYYYNAVIWANAKSIVTGYSDGKFHPDDAITREQMAAIICRYAAFAGYGTTPAGTGAYDGFPDKGSVSDYAADAMKWATGAGLINGADGRLAPQSTASRAQVAQIVLNFCQKIMGL</sequence>
<dbReference type="EMBL" id="FQXV01000013">
    <property type="protein sequence ID" value="SHI19326.1"/>
    <property type="molecule type" value="Genomic_DNA"/>
</dbReference>
<dbReference type="Pfam" id="PF00395">
    <property type="entry name" value="SLH"/>
    <property type="match status" value="3"/>
</dbReference>
<keyword evidence="5" id="KW-1185">Reference proteome</keyword>
<dbReference type="PROSITE" id="PS51272">
    <property type="entry name" value="SLH"/>
    <property type="match status" value="3"/>
</dbReference>
<dbReference type="RefSeq" id="WP_073081206.1">
    <property type="nucleotide sequence ID" value="NZ_FQXV01000013.1"/>
</dbReference>
<organism evidence="4 5">
    <name type="scientific">Sporobacter termitidis DSM 10068</name>
    <dbReference type="NCBI Taxonomy" id="1123282"/>
    <lineage>
        <taxon>Bacteria</taxon>
        <taxon>Bacillati</taxon>
        <taxon>Bacillota</taxon>
        <taxon>Clostridia</taxon>
        <taxon>Eubacteriales</taxon>
        <taxon>Oscillospiraceae</taxon>
        <taxon>Sporobacter</taxon>
    </lineage>
</organism>
<dbReference type="AlphaFoldDB" id="A0A1M5Z4Y8"/>
<feature type="signal peptide" evidence="2">
    <location>
        <begin position="1"/>
        <end position="22"/>
    </location>
</feature>
<dbReference type="InterPro" id="IPR001119">
    <property type="entry name" value="SLH_dom"/>
</dbReference>
<accession>A0A1M5Z4Y8</accession>
<evidence type="ECO:0000256" key="1">
    <source>
        <dbReference type="ARBA" id="ARBA00022737"/>
    </source>
</evidence>
<name>A0A1M5Z4Y8_9FIRM</name>
<dbReference type="OrthoDB" id="467434at2"/>
<dbReference type="Proteomes" id="UP000183995">
    <property type="component" value="Unassembled WGS sequence"/>
</dbReference>
<feature type="domain" description="SLH" evidence="3">
    <location>
        <begin position="310"/>
        <end position="368"/>
    </location>
</feature>
<feature type="chain" id="PRO_5009915389" evidence="2">
    <location>
        <begin position="23"/>
        <end position="368"/>
    </location>
</feature>
<feature type="domain" description="SLH" evidence="3">
    <location>
        <begin position="242"/>
        <end position="305"/>
    </location>
</feature>
<protein>
    <submittedName>
        <fullName evidence="4">S-layer homology domain-containing protein</fullName>
    </submittedName>
</protein>
<evidence type="ECO:0000313" key="4">
    <source>
        <dbReference type="EMBL" id="SHI19326.1"/>
    </source>
</evidence>
<evidence type="ECO:0000313" key="5">
    <source>
        <dbReference type="Proteomes" id="UP000183995"/>
    </source>
</evidence>
<feature type="domain" description="SLH" evidence="3">
    <location>
        <begin position="181"/>
        <end position="241"/>
    </location>
</feature>
<gene>
    <name evidence="4" type="ORF">SAMN02745823_03246</name>
</gene>
<proteinExistence type="predicted"/>